<dbReference type="VEuPathDB" id="AmoebaDB:ACA1_342880"/>
<dbReference type="AlphaFoldDB" id="L8HCB4"/>
<name>L8HCB4_ACACF</name>
<dbReference type="EMBL" id="KB007860">
    <property type="protein sequence ID" value="ELR23154.1"/>
    <property type="molecule type" value="Genomic_DNA"/>
</dbReference>
<evidence type="ECO:0000313" key="2">
    <source>
        <dbReference type="Proteomes" id="UP000011083"/>
    </source>
</evidence>
<reference evidence="1 2" key="1">
    <citation type="journal article" date="2013" name="Genome Biol.">
        <title>Genome of Acanthamoeba castellanii highlights extensive lateral gene transfer and early evolution of tyrosine kinase signaling.</title>
        <authorList>
            <person name="Clarke M."/>
            <person name="Lohan A.J."/>
            <person name="Liu B."/>
            <person name="Lagkouvardos I."/>
            <person name="Roy S."/>
            <person name="Zafar N."/>
            <person name="Bertelli C."/>
            <person name="Schilde C."/>
            <person name="Kianianmomeni A."/>
            <person name="Burglin T.R."/>
            <person name="Frech C."/>
            <person name="Turcotte B."/>
            <person name="Kopec K.O."/>
            <person name="Synnott J.M."/>
            <person name="Choo C."/>
            <person name="Paponov I."/>
            <person name="Finkler A."/>
            <person name="Soon Heng Tan C."/>
            <person name="Hutchins A.P."/>
            <person name="Weinmeier T."/>
            <person name="Rattei T."/>
            <person name="Chu J.S."/>
            <person name="Gimenez G."/>
            <person name="Irimia M."/>
            <person name="Rigden D.J."/>
            <person name="Fitzpatrick D.A."/>
            <person name="Lorenzo-Morales J."/>
            <person name="Bateman A."/>
            <person name="Chiu C.H."/>
            <person name="Tang P."/>
            <person name="Hegemann P."/>
            <person name="Fromm H."/>
            <person name="Raoult D."/>
            <person name="Greub G."/>
            <person name="Miranda-Saavedra D."/>
            <person name="Chen N."/>
            <person name="Nash P."/>
            <person name="Ginger M.L."/>
            <person name="Horn M."/>
            <person name="Schaap P."/>
            <person name="Caler L."/>
            <person name="Loftus B."/>
        </authorList>
    </citation>
    <scope>NUCLEOTIDE SEQUENCE [LARGE SCALE GENOMIC DNA]</scope>
    <source>
        <strain evidence="1 2">Neff</strain>
    </source>
</reference>
<accession>L8HCB4</accession>
<dbReference type="RefSeq" id="XP_004352682.1">
    <property type="nucleotide sequence ID" value="XM_004352630.1"/>
</dbReference>
<dbReference type="KEGG" id="acan:ACA1_342880"/>
<organism evidence="1 2">
    <name type="scientific">Acanthamoeba castellanii (strain ATCC 30010 / Neff)</name>
    <dbReference type="NCBI Taxonomy" id="1257118"/>
    <lineage>
        <taxon>Eukaryota</taxon>
        <taxon>Amoebozoa</taxon>
        <taxon>Discosea</taxon>
        <taxon>Longamoebia</taxon>
        <taxon>Centramoebida</taxon>
        <taxon>Acanthamoebidae</taxon>
        <taxon>Acanthamoeba</taxon>
    </lineage>
</organism>
<protein>
    <submittedName>
        <fullName evidence="1">Uncharacterized protein</fullName>
    </submittedName>
</protein>
<gene>
    <name evidence="1" type="ORF">ACA1_342880</name>
</gene>
<keyword evidence="2" id="KW-1185">Reference proteome</keyword>
<proteinExistence type="predicted"/>
<dbReference type="Proteomes" id="UP000011083">
    <property type="component" value="Unassembled WGS sequence"/>
</dbReference>
<sequence>MEKDMEYVYRTLDMDQGKQLEAKINKLVKSLLMYNLNIKITGFFPIVREEWPYTLDILDWKGIDKPQFLGELCGLGALEMTNKAKAWWGGKMEMMCQVDRDDYNDELEWQGDILHFTYMPQHIEVDKVSFSIHSNGLLQGKGMENVHLKAYLKKVMAEKKKRQEELTATVKTSAQ</sequence>
<dbReference type="GeneID" id="14924127"/>
<evidence type="ECO:0000313" key="1">
    <source>
        <dbReference type="EMBL" id="ELR23154.1"/>
    </source>
</evidence>